<evidence type="ECO:0000256" key="2">
    <source>
        <dbReference type="SAM" id="SignalP"/>
    </source>
</evidence>
<evidence type="ECO:0000256" key="1">
    <source>
        <dbReference type="ARBA" id="ARBA00004196"/>
    </source>
</evidence>
<evidence type="ECO:0000259" key="3">
    <source>
        <dbReference type="Pfam" id="PF18657"/>
    </source>
</evidence>
<dbReference type="GO" id="GO:0030313">
    <property type="term" value="C:cell envelope"/>
    <property type="evidence" value="ECO:0007669"/>
    <property type="project" value="UniProtKB-SubCell"/>
</dbReference>
<organism evidence="4">
    <name type="scientific">uncultured bacterium contig00007</name>
    <dbReference type="NCBI Taxonomy" id="1181499"/>
    <lineage>
        <taxon>Bacteria</taxon>
        <taxon>environmental samples</taxon>
    </lineage>
</organism>
<evidence type="ECO:0000313" key="4">
    <source>
        <dbReference type="EMBL" id="AGS54069.1"/>
    </source>
</evidence>
<dbReference type="AlphaFoldDB" id="A0A806KSA9"/>
<dbReference type="InterPro" id="IPR013783">
    <property type="entry name" value="Ig-like_fold"/>
</dbReference>
<dbReference type="PROSITE" id="PS51257">
    <property type="entry name" value="PROKAR_LIPOPROTEIN"/>
    <property type="match status" value="1"/>
</dbReference>
<dbReference type="GO" id="GO:0016798">
    <property type="term" value="F:hydrolase activity, acting on glycosyl bonds"/>
    <property type="evidence" value="ECO:0007669"/>
    <property type="project" value="UniProtKB-KW"/>
</dbReference>
<dbReference type="Gene3D" id="2.60.40.4270">
    <property type="entry name" value="Listeria-Bacteroides repeat domain"/>
    <property type="match status" value="1"/>
</dbReference>
<keyword evidence="4" id="KW-0378">Hydrolase</keyword>
<comment type="subcellular location">
    <subcellularLocation>
        <location evidence="1">Cell envelope</location>
    </subcellularLocation>
</comment>
<keyword evidence="4" id="KW-0624">Polysaccharide degradation</keyword>
<protein>
    <submittedName>
        <fullName evidence="4">Endo-1,4-beta-xylanase</fullName>
    </submittedName>
</protein>
<dbReference type="InterPro" id="IPR008964">
    <property type="entry name" value="Invasin/intimin_cell_adhesion"/>
</dbReference>
<keyword evidence="4" id="KW-0858">Xylan degradation</keyword>
<proteinExistence type="predicted"/>
<dbReference type="GO" id="GO:0045493">
    <property type="term" value="P:xylan catabolic process"/>
    <property type="evidence" value="ECO:0007669"/>
    <property type="project" value="UniProtKB-KW"/>
</dbReference>
<reference evidence="4" key="1">
    <citation type="submission" date="2012-03" db="EMBL/GenBank/DDBJ databases">
        <title>Functional metagenomics reveals considerable lignocellulase gene clusters in the gut microbiome of a wood-feeding higher termite.</title>
        <authorList>
            <person name="Liu N."/>
        </authorList>
    </citation>
    <scope>NUCLEOTIDE SEQUENCE</scope>
</reference>
<feature type="domain" description="YDG" evidence="3">
    <location>
        <begin position="386"/>
        <end position="464"/>
    </location>
</feature>
<dbReference type="Gene3D" id="2.60.40.10">
    <property type="entry name" value="Immunoglobulins"/>
    <property type="match status" value="1"/>
</dbReference>
<feature type="chain" id="PRO_5032281297" evidence="2">
    <location>
        <begin position="20"/>
        <end position="1021"/>
    </location>
</feature>
<dbReference type="InterPro" id="IPR013378">
    <property type="entry name" value="InlB-like_B-rpt"/>
</dbReference>
<dbReference type="InterPro" id="IPR042229">
    <property type="entry name" value="Listeria/Bacterioides_rpt_sf"/>
</dbReference>
<dbReference type="Pfam" id="PF18657">
    <property type="entry name" value="YDG"/>
    <property type="match status" value="1"/>
</dbReference>
<keyword evidence="4" id="KW-0326">Glycosidase</keyword>
<dbReference type="NCBIfam" id="TIGR02543">
    <property type="entry name" value="List_Bact_rpt"/>
    <property type="match status" value="1"/>
</dbReference>
<sequence>MKKRLLIAAAALIALTAFALTSCKEPNNKLSKPETYTVTFDKNHNDASGWTDADPVTKKVTEPATNIDSLPAEPTREGYLFTGWNTDADGEGLAFTKETSVYYDMTVYAQWFQGNTLPELDGTASINQSTAANYRIGQTLTLNTSAISAPATGHFTYHWKANNVSIVNATHETYTIQGSDAGKTISCDISHSVATGTITASGEVVPYEIRIHTDEATKQGDDAVSIAPPFGRNGETITITYTLDNVKLYNTLTFSGLTSAHIDAVTTAAVNGTKTYTVAGQQDATHEGIITINAAFTHSDKPIVELEFTQQSVEKTYGDGKFTNAVKTVVSQGGFIYTSKDDTIATVDGNSGEVTILKAGTVTIYANKDEDDNEYTEAEYTLTIDPKPITITVAINDKVYDGTTSATFNGSPSFTAGAIINDDDVSITGGTAEFPDANAGTGKTVNISDFELDGDDKDNYELTGYTPNPVTASISAASGAAVSGTPTAHEVTQDSITIYAVTISGPNTLGQVVEYARATAASPVPASGWQEDLTFTGLNHDTDYYIFARSKAKTETVNFVTITNVNAGTAQSAVIKTGAPPPPPQNKVDFERYEIGQTFPITGTTAITATIVDDNGKALEINSNDYDRAAVIPIDLSHSISAYESITLKFKKESGSGTSGTIQVLAYSSAPSSVSMYNNTTTQIAISSNLTFSSYSSWGSVTLPISPAGSTGTLGGNTIYLAIGIRVNNVVYRIDDIIFNIKPPSVTPAATQTFNINAEATANNEDIVFTVALNGDTLVRIDETISGTTTTLASPQYSESGTTTKTITLSKDNYLSAKNDGDTITITFVFGEGTPITRTINIIDEAGGTPPELITSYDFSIDPTSSNYRSNGTMISGLTWAPDEITGTSGVGSVPTASGVIKYSIASGNTGTVYFKFDLGDGSLDDYESVTIVVKNGGSGNNLQGQIFASNDWTAEGSAVTADFGYTFAQEPGKWYTRTLPLNAGSSALQGYTGEIALGLRHPHYVTTSVEIKSITLNPKP</sequence>
<dbReference type="Pfam" id="PF09479">
    <property type="entry name" value="Flg_new"/>
    <property type="match status" value="1"/>
</dbReference>
<accession>A0A806KSA9</accession>
<name>A0A806KSA9_9BACT</name>
<keyword evidence="2" id="KW-0732">Signal</keyword>
<dbReference type="SUPFAM" id="SSF49373">
    <property type="entry name" value="Invasin/intimin cell-adhesion fragments"/>
    <property type="match status" value="1"/>
</dbReference>
<dbReference type="Gene3D" id="2.60.40.1080">
    <property type="match status" value="1"/>
</dbReference>
<dbReference type="EMBL" id="JQ844276">
    <property type="protein sequence ID" value="AGS54069.1"/>
    <property type="molecule type" value="Genomic_DNA"/>
</dbReference>
<keyword evidence="4" id="KW-0119">Carbohydrate metabolism</keyword>
<feature type="signal peptide" evidence="2">
    <location>
        <begin position="1"/>
        <end position="19"/>
    </location>
</feature>
<dbReference type="InterPro" id="IPR041248">
    <property type="entry name" value="YDG"/>
</dbReference>
<dbReference type="Gene3D" id="2.60.40.2700">
    <property type="match status" value="1"/>
</dbReference>